<evidence type="ECO:0000256" key="1">
    <source>
        <dbReference type="SAM" id="MobiDB-lite"/>
    </source>
</evidence>
<keyword evidence="2" id="KW-0732">Signal</keyword>
<feature type="signal peptide" evidence="2">
    <location>
        <begin position="1"/>
        <end position="22"/>
    </location>
</feature>
<feature type="region of interest" description="Disordered" evidence="1">
    <location>
        <begin position="26"/>
        <end position="59"/>
    </location>
</feature>
<dbReference type="InterPro" id="IPR029045">
    <property type="entry name" value="ClpP/crotonase-like_dom_sf"/>
</dbReference>
<evidence type="ECO:0000313" key="4">
    <source>
        <dbReference type="EMBL" id="KAF9543717.1"/>
    </source>
</evidence>
<protein>
    <recommendedName>
        <fullName evidence="3">CPAF-like PDZ domain-containing protein</fullName>
    </recommendedName>
</protein>
<dbReference type="Proteomes" id="UP000723463">
    <property type="component" value="Unassembled WGS sequence"/>
</dbReference>
<keyword evidence="5" id="KW-1185">Reference proteome</keyword>
<feature type="compositionally biased region" description="Low complexity" evidence="1">
    <location>
        <begin position="34"/>
        <end position="48"/>
    </location>
</feature>
<accession>A0A9P6K2V4</accession>
<feature type="chain" id="PRO_5040164638" description="CPAF-like PDZ domain-containing protein" evidence="2">
    <location>
        <begin position="23"/>
        <end position="648"/>
    </location>
</feature>
<evidence type="ECO:0000256" key="2">
    <source>
        <dbReference type="SAM" id="SignalP"/>
    </source>
</evidence>
<dbReference type="InterPro" id="IPR052766">
    <property type="entry name" value="S41A_metabolite_peptidase"/>
</dbReference>
<dbReference type="Gene3D" id="3.90.226.10">
    <property type="entry name" value="2-enoyl-CoA Hydratase, Chain A, domain 1"/>
    <property type="match status" value="1"/>
</dbReference>
<gene>
    <name evidence="4" type="ORF">EC957_000496</name>
</gene>
<dbReference type="EMBL" id="JAAAXW010000106">
    <property type="protein sequence ID" value="KAF9543717.1"/>
    <property type="molecule type" value="Genomic_DNA"/>
</dbReference>
<dbReference type="PANTHER" id="PTHR37049">
    <property type="entry name" value="PEPTIDASE S41 FAMILY PROTEIN"/>
    <property type="match status" value="1"/>
</dbReference>
<name>A0A9P6K2V4_9FUNG</name>
<evidence type="ECO:0000259" key="3">
    <source>
        <dbReference type="Pfam" id="PF23658"/>
    </source>
</evidence>
<sequence length="648" mass="71966">MVFLRSLILSASVAALAVLSNAASTPSDSITIKPTPTAHHGPTPTATTEPNPGHSDTHTDACGVLASTNHTELKYKHVIDCYNSIPFDSAQASTTLSTVLTIFKDYYVFTDSALARTAPKPFANAPYDIVGELEKIGRRKYTSDYKFHNDILEAVTGLGDGHADYGSMYLSVRVYLDEAKRGYNDCIVETINGEDALSYLRTYARDVYGVSHDPNARLNFMLASQTYNTARSLFTNFPGEFSQRITVPQGPYLDYRLKCPHKADTTELREEWRVHPLINASYTDAASYVANICMEPPETIEPPAEGSLLHRRDEPVRRIIKRAEFEPTLPPIGPQFPSADVLVTGNATVFYHLKDQPDTGVLVCHTFQPSDVEAEKDVILAGLIAFHAHNVTNILVDFQGNPGGWIDFSAFLVQMLFPNKNLLDASFPSDMRISKPFQNLAKLSYNIPDTNFFNAHDYINLSNGTAVYESNDLFDKPITLNRNGRRSLWTEVTTFKPSPLDTKHTTSLASFPWTAKPENIRILTDGRCGSACGMATYLWTALHNVAAYAIGGTHGEDLSMFSFAGASVMDFSVLQGDYKSANLTSPLADLPYKNKITFSWLEMYGHGRTTPLEYDAELYRPKHRLGFTPENARSREVLWMEVAAAAWK</sequence>
<dbReference type="PANTHER" id="PTHR37049:SF4">
    <property type="entry name" value="RHODANESE DOMAIN-CONTAINING PROTEIN"/>
    <property type="match status" value="1"/>
</dbReference>
<feature type="domain" description="CPAF-like PDZ" evidence="3">
    <location>
        <begin position="177"/>
        <end position="239"/>
    </location>
</feature>
<dbReference type="InterPro" id="IPR056186">
    <property type="entry name" value="PDZ_CPAF-rel"/>
</dbReference>
<dbReference type="SUPFAM" id="SSF52096">
    <property type="entry name" value="ClpP/crotonase"/>
    <property type="match status" value="1"/>
</dbReference>
<dbReference type="Pfam" id="PF23658">
    <property type="entry name" value="PDZ_CPAF_rel"/>
    <property type="match status" value="1"/>
</dbReference>
<organism evidence="4 5">
    <name type="scientific">Mortierella hygrophila</name>
    <dbReference type="NCBI Taxonomy" id="979708"/>
    <lineage>
        <taxon>Eukaryota</taxon>
        <taxon>Fungi</taxon>
        <taxon>Fungi incertae sedis</taxon>
        <taxon>Mucoromycota</taxon>
        <taxon>Mortierellomycotina</taxon>
        <taxon>Mortierellomycetes</taxon>
        <taxon>Mortierellales</taxon>
        <taxon>Mortierellaceae</taxon>
        <taxon>Mortierella</taxon>
    </lineage>
</organism>
<dbReference type="AlphaFoldDB" id="A0A9P6K2V4"/>
<proteinExistence type="predicted"/>
<reference evidence="4" key="1">
    <citation type="journal article" date="2020" name="Fungal Divers.">
        <title>Resolving the Mortierellaceae phylogeny through synthesis of multi-gene phylogenetics and phylogenomics.</title>
        <authorList>
            <person name="Vandepol N."/>
            <person name="Liber J."/>
            <person name="Desiro A."/>
            <person name="Na H."/>
            <person name="Kennedy M."/>
            <person name="Barry K."/>
            <person name="Grigoriev I.V."/>
            <person name="Miller A.N."/>
            <person name="O'Donnell K."/>
            <person name="Stajich J.E."/>
            <person name="Bonito G."/>
        </authorList>
    </citation>
    <scope>NUCLEOTIDE SEQUENCE</scope>
    <source>
        <strain evidence="4">NRRL 2591</strain>
    </source>
</reference>
<evidence type="ECO:0000313" key="5">
    <source>
        <dbReference type="Proteomes" id="UP000723463"/>
    </source>
</evidence>
<comment type="caution">
    <text evidence="4">The sequence shown here is derived from an EMBL/GenBank/DDBJ whole genome shotgun (WGS) entry which is preliminary data.</text>
</comment>